<evidence type="ECO:0000256" key="5">
    <source>
        <dbReference type="ARBA" id="ARBA00022900"/>
    </source>
</evidence>
<dbReference type="Proteomes" id="UP000276776">
    <property type="component" value="Unassembled WGS sequence"/>
</dbReference>
<dbReference type="WBParaSite" id="TCLT_0000274501-mRNA-1">
    <property type="protein sequence ID" value="TCLT_0000274501-mRNA-1"/>
    <property type="gene ID" value="TCLT_0000274501"/>
</dbReference>
<evidence type="ECO:0000313" key="10">
    <source>
        <dbReference type="WBParaSite" id="TCLT_0000274501-mRNA-1"/>
    </source>
</evidence>
<dbReference type="PANTHER" id="PTHR10083">
    <property type="entry name" value="KUNITZ-TYPE PROTEASE INHIBITOR-RELATED"/>
    <property type="match status" value="1"/>
</dbReference>
<dbReference type="PROSITE" id="PS00280">
    <property type="entry name" value="BPTI_KUNITZ_1"/>
    <property type="match status" value="2"/>
</dbReference>
<keyword evidence="3" id="KW-0800">Toxin</keyword>
<dbReference type="EMBL" id="UYYF01000673">
    <property type="protein sequence ID" value="VDM98865.1"/>
    <property type="molecule type" value="Genomic_DNA"/>
</dbReference>
<evidence type="ECO:0000313" key="9">
    <source>
        <dbReference type="Proteomes" id="UP000276776"/>
    </source>
</evidence>
<feature type="domain" description="BPTI/Kunitz inhibitor" evidence="7">
    <location>
        <begin position="247"/>
        <end position="279"/>
    </location>
</feature>
<keyword evidence="6" id="KW-1015">Disulfide bond</keyword>
<dbReference type="STRING" id="103827.A0A0N5CR95"/>
<dbReference type="GO" id="GO:0004867">
    <property type="term" value="F:serine-type endopeptidase inhibitor activity"/>
    <property type="evidence" value="ECO:0007669"/>
    <property type="project" value="UniProtKB-KW"/>
</dbReference>
<dbReference type="InterPro" id="IPR002223">
    <property type="entry name" value="Kunitz_BPTI"/>
</dbReference>
<feature type="domain" description="BPTI/Kunitz inhibitor" evidence="7">
    <location>
        <begin position="77"/>
        <end position="132"/>
    </location>
</feature>
<dbReference type="PRINTS" id="PR00759">
    <property type="entry name" value="BASICPTASE"/>
</dbReference>
<evidence type="ECO:0000256" key="4">
    <source>
        <dbReference type="ARBA" id="ARBA00022690"/>
    </source>
</evidence>
<dbReference type="InterPro" id="IPR050098">
    <property type="entry name" value="TFPI/VKTCI-like"/>
</dbReference>
<dbReference type="AlphaFoldDB" id="A0A0N5CR95"/>
<gene>
    <name evidence="8" type="ORF">TCLT_LOCUS2746</name>
</gene>
<protein>
    <submittedName>
        <fullName evidence="10">Kunitz</fullName>
    </submittedName>
</protein>
<dbReference type="Pfam" id="PF00014">
    <property type="entry name" value="Kunitz_BPTI"/>
    <property type="match status" value="6"/>
</dbReference>
<keyword evidence="5" id="KW-0722">Serine protease inhibitor</keyword>
<dbReference type="GO" id="GO:0005615">
    <property type="term" value="C:extracellular space"/>
    <property type="evidence" value="ECO:0007669"/>
    <property type="project" value="TreeGrafter"/>
</dbReference>
<feature type="domain" description="BPTI/Kunitz inhibitor" evidence="7">
    <location>
        <begin position="297"/>
        <end position="351"/>
    </location>
</feature>
<evidence type="ECO:0000259" key="7">
    <source>
        <dbReference type="PROSITE" id="PS50279"/>
    </source>
</evidence>
<name>A0A0N5CR95_THECL</name>
<feature type="domain" description="BPTI/Kunitz inhibitor" evidence="7">
    <location>
        <begin position="421"/>
        <end position="467"/>
    </location>
</feature>
<dbReference type="InterPro" id="IPR036880">
    <property type="entry name" value="Kunitz_BPTI_sf"/>
</dbReference>
<dbReference type="OrthoDB" id="4473401at2759"/>
<dbReference type="SMART" id="SM00131">
    <property type="entry name" value="KU"/>
    <property type="match status" value="6"/>
</dbReference>
<feature type="domain" description="BPTI/Kunitz inhibitor" evidence="7">
    <location>
        <begin position="169"/>
        <end position="219"/>
    </location>
</feature>
<reference evidence="10" key="1">
    <citation type="submission" date="2017-02" db="UniProtKB">
        <authorList>
            <consortium name="WormBaseParasite"/>
        </authorList>
    </citation>
    <scope>IDENTIFICATION</scope>
</reference>
<sequence length="597" mass="69126">MINSIKMQILLFPAIFFVDLRGVFRKLTSKTNTTRASVIGIIPKKVALTVEKSYTNFTKTFPTCKFLLRIITEFSECGEFDSKLADACETVDWTPRYYFDRESGQCRMFWSSGCTSESANNFRNLSSCQERCEQRQSELRAHPSRSDFLTVVVLNSKEETFPSDSPSRCLKPKESGKCSETYPAYYYNLEMHRCEPFVYSGCGGNSNRFLTLRQCQSVCSKFSGLSRRYSIASHNLIWNFLCKMLNLDKFTGRCERFWYSGCGGNENRFYDLVTCESVCRAVMTTTFSSNALHPKVCFQPIQKGKCMNKTRRSVQRWAYDHVKLRCVTFDYAGCNGNENRFATEFACNMNCKGLKLPLNERCMNYPNWGYCNHLNYRWFYNLTKGTCQQFLWGGCDDGNENRFETFEICQQSCEIPTENVCMEPLDRGHWCEPMSSRYYYNIDSKLCKGFHYTGCGNSRNIFMTKQEYKGVKPPEKHVVVVHKVLNAASIPNLKTDDQWMEYGQCVGFRYSSPNLFLIRLNVKNVIIVKAYRYILQTLTSTDGDEKCFLVHPWLKGLHLYSWFFTIDQRPDIISKQSLNQTTAALIILPPNDCHSIC</sequence>
<comment type="subcellular location">
    <subcellularLocation>
        <location evidence="1">Secreted</location>
    </subcellularLocation>
</comment>
<evidence type="ECO:0000256" key="6">
    <source>
        <dbReference type="ARBA" id="ARBA00023157"/>
    </source>
</evidence>
<dbReference type="PANTHER" id="PTHR10083:SF217">
    <property type="entry name" value="BOOPHILIN-H2"/>
    <property type="match status" value="1"/>
</dbReference>
<dbReference type="CDD" id="cd00109">
    <property type="entry name" value="Kunitz-type"/>
    <property type="match status" value="5"/>
</dbReference>
<keyword evidence="4" id="KW-0646">Protease inhibitor</keyword>
<dbReference type="PROSITE" id="PS50279">
    <property type="entry name" value="BPTI_KUNITZ_2"/>
    <property type="match status" value="6"/>
</dbReference>
<keyword evidence="9" id="KW-1185">Reference proteome</keyword>
<keyword evidence="2" id="KW-0964">Secreted</keyword>
<evidence type="ECO:0000256" key="3">
    <source>
        <dbReference type="ARBA" id="ARBA00022656"/>
    </source>
</evidence>
<organism evidence="10">
    <name type="scientific">Thelazia callipaeda</name>
    <name type="common">Oriental eyeworm</name>
    <name type="synonym">Parasitic nematode</name>
    <dbReference type="NCBI Taxonomy" id="103827"/>
    <lineage>
        <taxon>Eukaryota</taxon>
        <taxon>Metazoa</taxon>
        <taxon>Ecdysozoa</taxon>
        <taxon>Nematoda</taxon>
        <taxon>Chromadorea</taxon>
        <taxon>Rhabditida</taxon>
        <taxon>Spirurina</taxon>
        <taxon>Spiruromorpha</taxon>
        <taxon>Thelazioidea</taxon>
        <taxon>Thelaziidae</taxon>
        <taxon>Thelazia</taxon>
    </lineage>
</organism>
<evidence type="ECO:0000313" key="8">
    <source>
        <dbReference type="EMBL" id="VDM98865.1"/>
    </source>
</evidence>
<reference evidence="8 9" key="2">
    <citation type="submission" date="2018-11" db="EMBL/GenBank/DDBJ databases">
        <authorList>
            <consortium name="Pathogen Informatics"/>
        </authorList>
    </citation>
    <scope>NUCLEOTIDE SEQUENCE [LARGE SCALE GENOMIC DNA]</scope>
</reference>
<dbReference type="SUPFAM" id="SSF57362">
    <property type="entry name" value="BPTI-like"/>
    <property type="match status" value="6"/>
</dbReference>
<evidence type="ECO:0000256" key="2">
    <source>
        <dbReference type="ARBA" id="ARBA00022525"/>
    </source>
</evidence>
<proteinExistence type="predicted"/>
<accession>A0A0N5CR95</accession>
<feature type="domain" description="BPTI/Kunitz inhibitor" evidence="7">
    <location>
        <begin position="362"/>
        <end position="413"/>
    </location>
</feature>
<dbReference type="InterPro" id="IPR020901">
    <property type="entry name" value="Prtase_inh_Kunz-CS"/>
</dbReference>
<evidence type="ECO:0000256" key="1">
    <source>
        <dbReference type="ARBA" id="ARBA00004613"/>
    </source>
</evidence>
<dbReference type="Gene3D" id="4.10.410.10">
    <property type="entry name" value="Pancreatic trypsin inhibitor Kunitz domain"/>
    <property type="match status" value="6"/>
</dbReference>